<dbReference type="SUPFAM" id="SSF53335">
    <property type="entry name" value="S-adenosyl-L-methionine-dependent methyltransferases"/>
    <property type="match status" value="1"/>
</dbReference>
<gene>
    <name evidence="5" type="ORF">Sradi_1968800</name>
</gene>
<evidence type="ECO:0000313" key="5">
    <source>
        <dbReference type="EMBL" id="KAL0403280.1"/>
    </source>
</evidence>
<dbReference type="Pfam" id="PF00891">
    <property type="entry name" value="Methyltransf_2"/>
    <property type="match status" value="1"/>
</dbReference>
<dbReference type="GO" id="GO:0032259">
    <property type="term" value="P:methylation"/>
    <property type="evidence" value="ECO:0007669"/>
    <property type="project" value="UniProtKB-KW"/>
</dbReference>
<dbReference type="InterPro" id="IPR029063">
    <property type="entry name" value="SAM-dependent_MTases_sf"/>
</dbReference>
<keyword evidence="3" id="KW-0949">S-adenosyl-L-methionine</keyword>
<evidence type="ECO:0000256" key="3">
    <source>
        <dbReference type="ARBA" id="ARBA00022691"/>
    </source>
</evidence>
<dbReference type="InterPro" id="IPR016461">
    <property type="entry name" value="COMT-like"/>
</dbReference>
<name>A0AAW2TER3_SESRA</name>
<dbReference type="PANTHER" id="PTHR11746">
    <property type="entry name" value="O-METHYLTRANSFERASE"/>
    <property type="match status" value="1"/>
</dbReference>
<comment type="caution">
    <text evidence="5">The sequence shown here is derived from an EMBL/GenBank/DDBJ whole genome shotgun (WGS) entry which is preliminary data.</text>
</comment>
<feature type="domain" description="O-methyltransferase C-terminal" evidence="4">
    <location>
        <begin position="133"/>
        <end position="208"/>
    </location>
</feature>
<evidence type="ECO:0000259" key="4">
    <source>
        <dbReference type="Pfam" id="PF00891"/>
    </source>
</evidence>
<proteinExistence type="predicted"/>
<reference evidence="5" key="1">
    <citation type="submission" date="2020-06" db="EMBL/GenBank/DDBJ databases">
        <authorList>
            <person name="Li T."/>
            <person name="Hu X."/>
            <person name="Zhang T."/>
            <person name="Song X."/>
            <person name="Zhang H."/>
            <person name="Dai N."/>
            <person name="Sheng W."/>
            <person name="Hou X."/>
            <person name="Wei L."/>
        </authorList>
    </citation>
    <scope>NUCLEOTIDE SEQUENCE</scope>
    <source>
        <strain evidence="5">G02</strain>
        <tissue evidence="5">Leaf</tissue>
    </source>
</reference>
<evidence type="ECO:0000256" key="1">
    <source>
        <dbReference type="ARBA" id="ARBA00022603"/>
    </source>
</evidence>
<dbReference type="AlphaFoldDB" id="A0AAW2TER3"/>
<evidence type="ECO:0000256" key="2">
    <source>
        <dbReference type="ARBA" id="ARBA00022679"/>
    </source>
</evidence>
<sequence length="234" mass="25179">MNSIKMSSSSAEDAWLFAMQLVTASVMPAAPNDQIRLELGLLELIKSPGPAHLFLRRNSPPRFRPPTPVDLMVDRTSASSPPTTSSIAASESCLTAASSGAIYSLAPVCEFLTRNEDGVSMAPLLLVAMGNPDAVVEGGRPFKRAHGMSPFVYGTTDPEFNAAFNQAMYQQSTLIMNQILEKYKGLEVEGLKTLVDVGGGTGATLNTFSPNIRSLQESILICPMLSKMLHLFRV</sequence>
<dbReference type="GO" id="GO:0008171">
    <property type="term" value="F:O-methyltransferase activity"/>
    <property type="evidence" value="ECO:0007669"/>
    <property type="project" value="InterPro"/>
</dbReference>
<keyword evidence="2" id="KW-0808">Transferase</keyword>
<organism evidence="5">
    <name type="scientific">Sesamum radiatum</name>
    <name type="common">Black benniseed</name>
    <dbReference type="NCBI Taxonomy" id="300843"/>
    <lineage>
        <taxon>Eukaryota</taxon>
        <taxon>Viridiplantae</taxon>
        <taxon>Streptophyta</taxon>
        <taxon>Embryophyta</taxon>
        <taxon>Tracheophyta</taxon>
        <taxon>Spermatophyta</taxon>
        <taxon>Magnoliopsida</taxon>
        <taxon>eudicotyledons</taxon>
        <taxon>Gunneridae</taxon>
        <taxon>Pentapetalae</taxon>
        <taxon>asterids</taxon>
        <taxon>lamiids</taxon>
        <taxon>Lamiales</taxon>
        <taxon>Pedaliaceae</taxon>
        <taxon>Sesamum</taxon>
    </lineage>
</organism>
<reference evidence="5" key="2">
    <citation type="journal article" date="2024" name="Plant">
        <title>Genomic evolution and insights into agronomic trait innovations of Sesamum species.</title>
        <authorList>
            <person name="Miao H."/>
            <person name="Wang L."/>
            <person name="Qu L."/>
            <person name="Liu H."/>
            <person name="Sun Y."/>
            <person name="Le M."/>
            <person name="Wang Q."/>
            <person name="Wei S."/>
            <person name="Zheng Y."/>
            <person name="Lin W."/>
            <person name="Duan Y."/>
            <person name="Cao H."/>
            <person name="Xiong S."/>
            <person name="Wang X."/>
            <person name="Wei L."/>
            <person name="Li C."/>
            <person name="Ma Q."/>
            <person name="Ju M."/>
            <person name="Zhao R."/>
            <person name="Li G."/>
            <person name="Mu C."/>
            <person name="Tian Q."/>
            <person name="Mei H."/>
            <person name="Zhang T."/>
            <person name="Gao T."/>
            <person name="Zhang H."/>
        </authorList>
    </citation>
    <scope>NUCLEOTIDE SEQUENCE</scope>
    <source>
        <strain evidence="5">G02</strain>
    </source>
</reference>
<protein>
    <submittedName>
        <fullName evidence="5">Caffeic acid 3-O-methyltransferase</fullName>
    </submittedName>
</protein>
<accession>A0AAW2TER3</accession>
<keyword evidence="1" id="KW-0489">Methyltransferase</keyword>
<dbReference type="InterPro" id="IPR001077">
    <property type="entry name" value="COMT_C"/>
</dbReference>
<dbReference type="EMBL" id="JACGWJ010000008">
    <property type="protein sequence ID" value="KAL0403280.1"/>
    <property type="molecule type" value="Genomic_DNA"/>
</dbReference>
<dbReference type="Gene3D" id="3.40.50.150">
    <property type="entry name" value="Vaccinia Virus protein VP39"/>
    <property type="match status" value="1"/>
</dbReference>